<gene>
    <name evidence="1" type="ORF">PR048_011734</name>
</gene>
<evidence type="ECO:0000313" key="2">
    <source>
        <dbReference type="Proteomes" id="UP001159363"/>
    </source>
</evidence>
<keyword evidence="2" id="KW-1185">Reference proteome</keyword>
<dbReference type="Proteomes" id="UP001159363">
    <property type="component" value="Chromosome X"/>
</dbReference>
<accession>A0ABQ9HMG9</accession>
<protein>
    <submittedName>
        <fullName evidence="1">Uncharacterized protein</fullName>
    </submittedName>
</protein>
<comment type="caution">
    <text evidence="1">The sequence shown here is derived from an EMBL/GenBank/DDBJ whole genome shotgun (WGS) entry which is preliminary data.</text>
</comment>
<name>A0ABQ9HMG9_9NEOP</name>
<sequence>MNKKALNNLIANLLQQKCCHIIYADSDADVDIVSTAIKMSSYKSTTLIREVADLLVMLLYYVQKEYKELYFGSDKEKSKPVVYNIKVLRQLLGDGVISYLLLVHAFTGCDTTSGIFWVGEKTEFKKLVKDGFILHESSQVYDSLNVDKSIIESTGCKAMMFLFKGRNILTIQQTLQESVQHKDICQTGKTAANIFGHKASLSANLLASHAVYVQKDSMDFTDWGWKLQEGKYAPLTMDKNPAPDKILKFVRCN</sequence>
<proteinExistence type="predicted"/>
<evidence type="ECO:0000313" key="1">
    <source>
        <dbReference type="EMBL" id="KAJ8885536.1"/>
    </source>
</evidence>
<organism evidence="1 2">
    <name type="scientific">Dryococelus australis</name>
    <dbReference type="NCBI Taxonomy" id="614101"/>
    <lineage>
        <taxon>Eukaryota</taxon>
        <taxon>Metazoa</taxon>
        <taxon>Ecdysozoa</taxon>
        <taxon>Arthropoda</taxon>
        <taxon>Hexapoda</taxon>
        <taxon>Insecta</taxon>
        <taxon>Pterygota</taxon>
        <taxon>Neoptera</taxon>
        <taxon>Polyneoptera</taxon>
        <taxon>Phasmatodea</taxon>
        <taxon>Verophasmatodea</taxon>
        <taxon>Anareolatae</taxon>
        <taxon>Phasmatidae</taxon>
        <taxon>Eurycanthinae</taxon>
        <taxon>Dryococelus</taxon>
    </lineage>
</organism>
<reference evidence="1 2" key="1">
    <citation type="submission" date="2023-02" db="EMBL/GenBank/DDBJ databases">
        <title>LHISI_Scaffold_Assembly.</title>
        <authorList>
            <person name="Stuart O.P."/>
            <person name="Cleave R."/>
            <person name="Magrath M.J.L."/>
            <person name="Mikheyev A.S."/>
        </authorList>
    </citation>
    <scope>NUCLEOTIDE SEQUENCE [LARGE SCALE GENOMIC DNA]</scope>
    <source>
        <strain evidence="1">Daus_M_001</strain>
        <tissue evidence="1">Leg muscle</tissue>
    </source>
</reference>
<dbReference type="EMBL" id="JARBHB010000004">
    <property type="protein sequence ID" value="KAJ8885536.1"/>
    <property type="molecule type" value="Genomic_DNA"/>
</dbReference>